<reference evidence="12" key="1">
    <citation type="submission" date="2020-12" db="EMBL/GenBank/DDBJ databases">
        <authorList>
            <person name="Iha C."/>
        </authorList>
    </citation>
    <scope>NUCLEOTIDE SEQUENCE</scope>
</reference>
<evidence type="ECO:0000256" key="10">
    <source>
        <dbReference type="SAM" id="MobiDB-lite"/>
    </source>
</evidence>
<feature type="domain" description="PPM-type phosphatase" evidence="11">
    <location>
        <begin position="1"/>
        <end position="456"/>
    </location>
</feature>
<dbReference type="PROSITE" id="PS51746">
    <property type="entry name" value="PPM_2"/>
    <property type="match status" value="1"/>
</dbReference>
<evidence type="ECO:0000256" key="7">
    <source>
        <dbReference type="ARBA" id="ARBA00022912"/>
    </source>
</evidence>
<dbReference type="GO" id="GO:0046872">
    <property type="term" value="F:metal ion binding"/>
    <property type="evidence" value="ECO:0007669"/>
    <property type="project" value="UniProtKB-KW"/>
</dbReference>
<dbReference type="InterPro" id="IPR015655">
    <property type="entry name" value="PP2C"/>
</dbReference>
<name>A0A8S1JCE4_9CHLO</name>
<proteinExistence type="inferred from homology"/>
<keyword evidence="5 9" id="KW-0378">Hydrolase</keyword>
<dbReference type="GO" id="GO:0004722">
    <property type="term" value="F:protein serine/threonine phosphatase activity"/>
    <property type="evidence" value="ECO:0007669"/>
    <property type="project" value="UniProtKB-EC"/>
</dbReference>
<dbReference type="SUPFAM" id="SSF81606">
    <property type="entry name" value="PP2C-like"/>
    <property type="match status" value="1"/>
</dbReference>
<dbReference type="InterPro" id="IPR000222">
    <property type="entry name" value="PP2C_BS"/>
</dbReference>
<comment type="cofactor">
    <cofactor evidence="2">
        <name>Mg(2+)</name>
        <dbReference type="ChEBI" id="CHEBI:18420"/>
    </cofactor>
</comment>
<evidence type="ECO:0000256" key="3">
    <source>
        <dbReference type="ARBA" id="ARBA00013081"/>
    </source>
</evidence>
<dbReference type="Gene3D" id="3.60.40.10">
    <property type="entry name" value="PPM-type phosphatase domain"/>
    <property type="match status" value="2"/>
</dbReference>
<dbReference type="AlphaFoldDB" id="A0A8S1JCE4"/>
<evidence type="ECO:0000313" key="13">
    <source>
        <dbReference type="Proteomes" id="UP000708148"/>
    </source>
</evidence>
<dbReference type="PANTHER" id="PTHR13832">
    <property type="entry name" value="PROTEIN PHOSPHATASE 2C"/>
    <property type="match status" value="1"/>
</dbReference>
<evidence type="ECO:0000256" key="6">
    <source>
        <dbReference type="ARBA" id="ARBA00022842"/>
    </source>
</evidence>
<dbReference type="InterPro" id="IPR036457">
    <property type="entry name" value="PPM-type-like_dom_sf"/>
</dbReference>
<accession>A0A8S1JCE4</accession>
<keyword evidence="8" id="KW-0464">Manganese</keyword>
<gene>
    <name evidence="12" type="ORF">OSTQU699_LOCUS9155</name>
</gene>
<evidence type="ECO:0000259" key="11">
    <source>
        <dbReference type="PROSITE" id="PS51746"/>
    </source>
</evidence>
<dbReference type="EMBL" id="CAJHUC010002422">
    <property type="protein sequence ID" value="CAD7703798.1"/>
    <property type="molecule type" value="Genomic_DNA"/>
</dbReference>
<comment type="cofactor">
    <cofactor evidence="1">
        <name>Mn(2+)</name>
        <dbReference type="ChEBI" id="CHEBI:29035"/>
    </cofactor>
</comment>
<evidence type="ECO:0000313" key="12">
    <source>
        <dbReference type="EMBL" id="CAD7703798.1"/>
    </source>
</evidence>
<dbReference type="CDD" id="cd00143">
    <property type="entry name" value="PP2Cc"/>
    <property type="match status" value="1"/>
</dbReference>
<feature type="compositionally biased region" description="Acidic residues" evidence="10">
    <location>
        <begin position="138"/>
        <end position="155"/>
    </location>
</feature>
<keyword evidence="6" id="KW-0460">Magnesium</keyword>
<evidence type="ECO:0000256" key="8">
    <source>
        <dbReference type="ARBA" id="ARBA00023211"/>
    </source>
</evidence>
<feature type="region of interest" description="Disordered" evidence="10">
    <location>
        <begin position="134"/>
        <end position="242"/>
    </location>
</feature>
<feature type="compositionally biased region" description="Basic and acidic residues" evidence="10">
    <location>
        <begin position="199"/>
        <end position="209"/>
    </location>
</feature>
<protein>
    <recommendedName>
        <fullName evidence="3">protein-serine/threonine phosphatase</fullName>
        <ecNumber evidence="3">3.1.3.16</ecNumber>
    </recommendedName>
</protein>
<dbReference type="Proteomes" id="UP000708148">
    <property type="component" value="Unassembled WGS sequence"/>
</dbReference>
<dbReference type="SMART" id="SM00332">
    <property type="entry name" value="PP2Cc"/>
    <property type="match status" value="1"/>
</dbReference>
<dbReference type="Pfam" id="PF00481">
    <property type="entry name" value="PP2C"/>
    <property type="match status" value="2"/>
</dbReference>
<evidence type="ECO:0000256" key="4">
    <source>
        <dbReference type="ARBA" id="ARBA00022723"/>
    </source>
</evidence>
<sequence>MEDAHLAALDIQGHPSMCMFGVFDGHGGKEVAKFVALHLVEELLKNESFQKGDFESALRSTYLRMDEVMMEEGSQAELVALAGGRQESEDIEFTDFENMELPDILRKAIQASTKDHGQQRQPFQFVKASQVTSFPISDLEDVEDEDSEEDDELPDSQEAPQGDCVKAEDAVDGLHESAPASKDSEGIPAGVPHTLSINRRNDIAVDGRPAHGQADNGGGSMLSEKPPTNGDCSGASADDASDGEVVEIDSPQTPLNMALPQDMVGALELEGLEAAEAEGCSGPLAGCTAVMALVDNKRLIVANAGDSRCVASRKGVAIPMSQDHKPTDPIEDERIRKAGGFVADGRVNGSLNLSRALGDMEYKKAKHLPPEEQMVSAFPDVRVLDLKRGDDFCVLACDGIWDVLTEQQAVDFVQERLKRSVPVDEIVQQMCDHCLAEDSAGTGEGCDNMTAMVVLLKKFCTIKGAQISGKRVQPAEATAKA</sequence>
<evidence type="ECO:0000256" key="5">
    <source>
        <dbReference type="ARBA" id="ARBA00022801"/>
    </source>
</evidence>
<dbReference type="OrthoDB" id="10264738at2759"/>
<keyword evidence="4" id="KW-0479">Metal-binding</keyword>
<comment type="caution">
    <text evidence="12">The sequence shown here is derived from an EMBL/GenBank/DDBJ whole genome shotgun (WGS) entry which is preliminary data.</text>
</comment>
<dbReference type="PROSITE" id="PS01032">
    <property type="entry name" value="PPM_1"/>
    <property type="match status" value="1"/>
</dbReference>
<dbReference type="PANTHER" id="PTHR13832:SF840">
    <property type="entry name" value="PROTEIN PHOSPHATASE 2C 60-RELATED"/>
    <property type="match status" value="1"/>
</dbReference>
<evidence type="ECO:0000256" key="9">
    <source>
        <dbReference type="RuleBase" id="RU003465"/>
    </source>
</evidence>
<keyword evidence="13" id="KW-1185">Reference proteome</keyword>
<dbReference type="InterPro" id="IPR001932">
    <property type="entry name" value="PPM-type_phosphatase-like_dom"/>
</dbReference>
<comment type="similarity">
    <text evidence="9">Belongs to the PP2C family.</text>
</comment>
<dbReference type="EC" id="3.1.3.16" evidence="3"/>
<feature type="compositionally biased region" description="Basic and acidic residues" evidence="10">
    <location>
        <begin position="165"/>
        <end position="175"/>
    </location>
</feature>
<keyword evidence="7 9" id="KW-0904">Protein phosphatase</keyword>
<organism evidence="12 13">
    <name type="scientific">Ostreobium quekettii</name>
    <dbReference type="NCBI Taxonomy" id="121088"/>
    <lineage>
        <taxon>Eukaryota</taxon>
        <taxon>Viridiplantae</taxon>
        <taxon>Chlorophyta</taxon>
        <taxon>core chlorophytes</taxon>
        <taxon>Ulvophyceae</taxon>
        <taxon>TCBD clade</taxon>
        <taxon>Bryopsidales</taxon>
        <taxon>Ostreobineae</taxon>
        <taxon>Ostreobiaceae</taxon>
        <taxon>Ostreobium</taxon>
    </lineage>
</organism>
<evidence type="ECO:0000256" key="1">
    <source>
        <dbReference type="ARBA" id="ARBA00001936"/>
    </source>
</evidence>
<evidence type="ECO:0000256" key="2">
    <source>
        <dbReference type="ARBA" id="ARBA00001946"/>
    </source>
</evidence>